<feature type="transmembrane region" description="Helical" evidence="1">
    <location>
        <begin position="55"/>
        <end position="76"/>
    </location>
</feature>
<dbReference type="EMBL" id="CP059734">
    <property type="protein sequence ID" value="WDE09288.1"/>
    <property type="molecule type" value="Genomic_DNA"/>
</dbReference>
<keyword evidence="1" id="KW-1133">Transmembrane helix</keyword>
<reference evidence="2 3" key="2">
    <citation type="journal article" date="2022" name="Mar. Drugs">
        <title>Bioassay-Guided Fractionation Leads to the Detection of Cholic Acid Generated by the Rare Thalassomonas sp.</title>
        <authorList>
            <person name="Pheiffer F."/>
            <person name="Schneider Y.K."/>
            <person name="Hansen E.H."/>
            <person name="Andersen J.H."/>
            <person name="Isaksson J."/>
            <person name="Busche T."/>
            <person name="R C."/>
            <person name="Kalinowski J."/>
            <person name="Zyl L.V."/>
            <person name="Trindade M."/>
        </authorList>
    </citation>
    <scope>NUCLEOTIDE SEQUENCE [LARGE SCALE GENOMIC DNA]</scope>
    <source>
        <strain evidence="2 3">XOM25</strain>
    </source>
</reference>
<protein>
    <submittedName>
        <fullName evidence="2">Uncharacterized protein</fullName>
    </submittedName>
</protein>
<dbReference type="KEGG" id="tvd:SG34_031485"/>
<dbReference type="AlphaFoldDB" id="A0AAE9ZA56"/>
<evidence type="ECO:0000313" key="2">
    <source>
        <dbReference type="EMBL" id="WDE09288.1"/>
    </source>
</evidence>
<evidence type="ECO:0000256" key="1">
    <source>
        <dbReference type="SAM" id="Phobius"/>
    </source>
</evidence>
<feature type="transmembrane region" description="Helical" evidence="1">
    <location>
        <begin position="24"/>
        <end position="43"/>
    </location>
</feature>
<dbReference type="RefSeq" id="WP_044837591.1">
    <property type="nucleotide sequence ID" value="NZ_CP059734.1"/>
</dbReference>
<keyword evidence="1" id="KW-0472">Membrane</keyword>
<sequence length="119" mass="14351">MKFYYSFVWMEPFRVEEFMKKFAGFWYSFVVLVLSICALTGMLDQFSYEGGWSQAPLFAKIGIPTVFITFIGFWLLMLEDFFDNNDTKHRFLVGLSLFFLHWIAILIYFWTVVYRRKNI</sequence>
<gene>
    <name evidence="2" type="ORF">SG34_031485</name>
</gene>
<dbReference type="Proteomes" id="UP000032352">
    <property type="component" value="Chromosome pTvir"/>
</dbReference>
<evidence type="ECO:0000313" key="3">
    <source>
        <dbReference type="Proteomes" id="UP000032352"/>
    </source>
</evidence>
<keyword evidence="1" id="KW-0812">Transmembrane</keyword>
<name>A0AAE9ZA56_9GAMM</name>
<reference evidence="2 3" key="1">
    <citation type="journal article" date="2015" name="Genome Announc.">
        <title>Draft Genome Sequences of Marine Isolates of Thalassomonas viridans and Thalassomonas actiniarum.</title>
        <authorList>
            <person name="Olonade I."/>
            <person name="van Zyl L.J."/>
            <person name="Trindade M."/>
        </authorList>
    </citation>
    <scope>NUCLEOTIDE SEQUENCE [LARGE SCALE GENOMIC DNA]</scope>
    <source>
        <strain evidence="2 3">XOM25</strain>
    </source>
</reference>
<accession>A0AAE9ZA56</accession>
<organism evidence="2 3">
    <name type="scientific">Thalassomonas viridans</name>
    <dbReference type="NCBI Taxonomy" id="137584"/>
    <lineage>
        <taxon>Bacteria</taxon>
        <taxon>Pseudomonadati</taxon>
        <taxon>Pseudomonadota</taxon>
        <taxon>Gammaproteobacteria</taxon>
        <taxon>Alteromonadales</taxon>
        <taxon>Colwelliaceae</taxon>
        <taxon>Thalassomonas</taxon>
    </lineage>
</organism>
<proteinExistence type="predicted"/>
<feature type="transmembrane region" description="Helical" evidence="1">
    <location>
        <begin position="91"/>
        <end position="113"/>
    </location>
</feature>
<keyword evidence="3" id="KW-1185">Reference proteome</keyword>